<feature type="domain" description="N-acetyltransferase" evidence="3">
    <location>
        <begin position="27"/>
        <end position="175"/>
    </location>
</feature>
<dbReference type="EMBL" id="FNEE01000022">
    <property type="protein sequence ID" value="SDK87390.1"/>
    <property type="molecule type" value="Genomic_DNA"/>
</dbReference>
<dbReference type="PANTHER" id="PTHR43877:SF2">
    <property type="entry name" value="AMINOALKYLPHOSPHONATE N-ACETYLTRANSFERASE-RELATED"/>
    <property type="match status" value="1"/>
</dbReference>
<dbReference type="InterPro" id="IPR016181">
    <property type="entry name" value="Acyl_CoA_acyltransferase"/>
</dbReference>
<proteinExistence type="predicted"/>
<reference evidence="5" key="1">
    <citation type="submission" date="2016-10" db="EMBL/GenBank/DDBJ databases">
        <authorList>
            <person name="Varghese N."/>
            <person name="Submissions S."/>
        </authorList>
    </citation>
    <scope>NUCLEOTIDE SEQUENCE [LARGE SCALE GENOMIC DNA]</scope>
    <source>
        <strain evidence="5">CGMCC 1.11022</strain>
    </source>
</reference>
<evidence type="ECO:0000313" key="4">
    <source>
        <dbReference type="EMBL" id="SDK87390.1"/>
    </source>
</evidence>
<gene>
    <name evidence="4" type="ORF">SAMN05428953_12231</name>
</gene>
<evidence type="ECO:0000313" key="5">
    <source>
        <dbReference type="Proteomes" id="UP000198894"/>
    </source>
</evidence>
<keyword evidence="2" id="KW-0012">Acyltransferase</keyword>
<accession>A0A1G9FG71</accession>
<dbReference type="InterPro" id="IPR050832">
    <property type="entry name" value="Bact_Acetyltransf"/>
</dbReference>
<keyword evidence="1" id="KW-0808">Transferase</keyword>
<dbReference type="CDD" id="cd04301">
    <property type="entry name" value="NAT_SF"/>
    <property type="match status" value="1"/>
</dbReference>
<dbReference type="PANTHER" id="PTHR43877">
    <property type="entry name" value="AMINOALKYLPHOSPHONATE N-ACETYLTRANSFERASE-RELATED-RELATED"/>
    <property type="match status" value="1"/>
</dbReference>
<dbReference type="PROSITE" id="PS51186">
    <property type="entry name" value="GNAT"/>
    <property type="match status" value="1"/>
</dbReference>
<evidence type="ECO:0000259" key="3">
    <source>
        <dbReference type="PROSITE" id="PS51186"/>
    </source>
</evidence>
<dbReference type="GO" id="GO:0005840">
    <property type="term" value="C:ribosome"/>
    <property type="evidence" value="ECO:0007669"/>
    <property type="project" value="UniProtKB-KW"/>
</dbReference>
<dbReference type="AlphaFoldDB" id="A0A1G9FG71"/>
<protein>
    <submittedName>
        <fullName evidence="4">Ribosomal protein S18 acetylase RimI</fullName>
    </submittedName>
</protein>
<sequence>MRKDAAAQPALAVTKPAPYVSRSMSEIKFRRAQAPDLPAIVALLADDALGAGREDASTPLAPSYLDAFSAIDADPNQLLAVAVEAGQVIGTLQLSFIPGISRRGAWRGQIEGVRVARQWRSRGVGKQMIEWAVEECRSHNCSFVQLTTDKSRQKAHAFYEGLGFTASHLGYKMGL</sequence>
<keyword evidence="5" id="KW-1185">Reference proteome</keyword>
<dbReference type="InterPro" id="IPR000182">
    <property type="entry name" value="GNAT_dom"/>
</dbReference>
<name>A0A1G9FG71_9HYPH</name>
<dbReference type="Gene3D" id="3.40.630.30">
    <property type="match status" value="1"/>
</dbReference>
<keyword evidence="4" id="KW-0689">Ribosomal protein</keyword>
<evidence type="ECO:0000256" key="2">
    <source>
        <dbReference type="ARBA" id="ARBA00023315"/>
    </source>
</evidence>
<evidence type="ECO:0000256" key="1">
    <source>
        <dbReference type="ARBA" id="ARBA00022679"/>
    </source>
</evidence>
<dbReference type="Pfam" id="PF00583">
    <property type="entry name" value="Acetyltransf_1"/>
    <property type="match status" value="1"/>
</dbReference>
<keyword evidence="4" id="KW-0687">Ribonucleoprotein</keyword>
<organism evidence="4 5">
    <name type="scientific">Mesorhizobium muleiense</name>
    <dbReference type="NCBI Taxonomy" id="1004279"/>
    <lineage>
        <taxon>Bacteria</taxon>
        <taxon>Pseudomonadati</taxon>
        <taxon>Pseudomonadota</taxon>
        <taxon>Alphaproteobacteria</taxon>
        <taxon>Hyphomicrobiales</taxon>
        <taxon>Phyllobacteriaceae</taxon>
        <taxon>Mesorhizobium</taxon>
    </lineage>
</organism>
<dbReference type="GO" id="GO:0016747">
    <property type="term" value="F:acyltransferase activity, transferring groups other than amino-acyl groups"/>
    <property type="evidence" value="ECO:0007669"/>
    <property type="project" value="InterPro"/>
</dbReference>
<dbReference type="Proteomes" id="UP000198894">
    <property type="component" value="Unassembled WGS sequence"/>
</dbReference>
<dbReference type="SUPFAM" id="SSF55729">
    <property type="entry name" value="Acyl-CoA N-acyltransferases (Nat)"/>
    <property type="match status" value="1"/>
</dbReference>